<evidence type="ECO:0000313" key="8">
    <source>
        <dbReference type="EMBL" id="KAL2871549.1"/>
    </source>
</evidence>
<evidence type="ECO:0000256" key="4">
    <source>
        <dbReference type="ARBA" id="ARBA00023136"/>
    </source>
</evidence>
<dbReference type="InterPro" id="IPR020846">
    <property type="entry name" value="MFS_dom"/>
</dbReference>
<evidence type="ECO:0000313" key="9">
    <source>
        <dbReference type="Proteomes" id="UP001610432"/>
    </source>
</evidence>
<feature type="transmembrane region" description="Helical" evidence="6">
    <location>
        <begin position="231"/>
        <end position="253"/>
    </location>
</feature>
<accession>A0ABR4M4N4</accession>
<dbReference type="Proteomes" id="UP001610432">
    <property type="component" value="Unassembled WGS sequence"/>
</dbReference>
<name>A0ABR4M4N4_9EURO</name>
<feature type="transmembrane region" description="Helical" evidence="6">
    <location>
        <begin position="343"/>
        <end position="365"/>
    </location>
</feature>
<feature type="transmembrane region" description="Helical" evidence="6">
    <location>
        <begin position="303"/>
        <end position="323"/>
    </location>
</feature>
<feature type="transmembrane region" description="Helical" evidence="6">
    <location>
        <begin position="166"/>
        <end position="187"/>
    </location>
</feature>
<organism evidence="8 9">
    <name type="scientific">Aspergillus lucknowensis</name>
    <dbReference type="NCBI Taxonomy" id="176173"/>
    <lineage>
        <taxon>Eukaryota</taxon>
        <taxon>Fungi</taxon>
        <taxon>Dikarya</taxon>
        <taxon>Ascomycota</taxon>
        <taxon>Pezizomycotina</taxon>
        <taxon>Eurotiomycetes</taxon>
        <taxon>Eurotiomycetidae</taxon>
        <taxon>Eurotiales</taxon>
        <taxon>Aspergillaceae</taxon>
        <taxon>Aspergillus</taxon>
        <taxon>Aspergillus subgen. Nidulantes</taxon>
    </lineage>
</organism>
<feature type="transmembrane region" description="Helical" evidence="6">
    <location>
        <begin position="543"/>
        <end position="563"/>
    </location>
</feature>
<dbReference type="InterPro" id="IPR011701">
    <property type="entry name" value="MFS"/>
</dbReference>
<evidence type="ECO:0000256" key="3">
    <source>
        <dbReference type="ARBA" id="ARBA00022989"/>
    </source>
</evidence>
<keyword evidence="9" id="KW-1185">Reference proteome</keyword>
<evidence type="ECO:0000256" key="2">
    <source>
        <dbReference type="ARBA" id="ARBA00022692"/>
    </source>
</evidence>
<dbReference type="PANTHER" id="PTHR23501">
    <property type="entry name" value="MAJOR FACILITATOR SUPERFAMILY"/>
    <property type="match status" value="1"/>
</dbReference>
<reference evidence="8 9" key="1">
    <citation type="submission" date="2024-07" db="EMBL/GenBank/DDBJ databases">
        <title>Section-level genome sequencing and comparative genomics of Aspergillus sections Usti and Cavernicolus.</title>
        <authorList>
            <consortium name="Lawrence Berkeley National Laboratory"/>
            <person name="Nybo J.L."/>
            <person name="Vesth T.C."/>
            <person name="Theobald S."/>
            <person name="Frisvad J.C."/>
            <person name="Larsen T.O."/>
            <person name="Kjaerboelling I."/>
            <person name="Rothschild-Mancinelli K."/>
            <person name="Lyhne E.K."/>
            <person name="Kogle M.E."/>
            <person name="Barry K."/>
            <person name="Clum A."/>
            <person name="Na H."/>
            <person name="Ledsgaard L."/>
            <person name="Lin J."/>
            <person name="Lipzen A."/>
            <person name="Kuo A."/>
            <person name="Riley R."/>
            <person name="Mondo S."/>
            <person name="Labutti K."/>
            <person name="Haridas S."/>
            <person name="Pangalinan J."/>
            <person name="Salamov A.A."/>
            <person name="Simmons B.A."/>
            <person name="Magnuson J.K."/>
            <person name="Chen J."/>
            <person name="Drula E."/>
            <person name="Henrissat B."/>
            <person name="Wiebenga A."/>
            <person name="Lubbers R.J."/>
            <person name="Gomes A.C."/>
            <person name="Macurrencykelacurrency M.R."/>
            <person name="Stajich J."/>
            <person name="Grigoriev I.V."/>
            <person name="Mortensen U.H."/>
            <person name="De Vries R.P."/>
            <person name="Baker S.E."/>
            <person name="Andersen M.R."/>
        </authorList>
    </citation>
    <scope>NUCLEOTIDE SEQUENCE [LARGE SCALE GENOMIC DNA]</scope>
    <source>
        <strain evidence="8 9">CBS 449.75</strain>
    </source>
</reference>
<dbReference type="SUPFAM" id="SSF103473">
    <property type="entry name" value="MFS general substrate transporter"/>
    <property type="match status" value="1"/>
</dbReference>
<keyword evidence="2 6" id="KW-0812">Transmembrane</keyword>
<comment type="caution">
    <text evidence="8">The sequence shown here is derived from an EMBL/GenBank/DDBJ whole genome shotgun (WGS) entry which is preliminary data.</text>
</comment>
<feature type="compositionally biased region" description="Basic and acidic residues" evidence="5">
    <location>
        <begin position="49"/>
        <end position="62"/>
    </location>
</feature>
<feature type="compositionally biased region" description="Polar residues" evidence="5">
    <location>
        <begin position="1"/>
        <end position="10"/>
    </location>
</feature>
<dbReference type="GeneID" id="98140064"/>
<keyword evidence="4 6" id="KW-0472">Membrane</keyword>
<dbReference type="RefSeq" id="XP_070890528.1">
    <property type="nucleotide sequence ID" value="XM_071024992.1"/>
</dbReference>
<proteinExistence type="predicted"/>
<dbReference type="InterPro" id="IPR036259">
    <property type="entry name" value="MFS_trans_sf"/>
</dbReference>
<evidence type="ECO:0000256" key="5">
    <source>
        <dbReference type="SAM" id="MobiDB-lite"/>
    </source>
</evidence>
<dbReference type="Pfam" id="PF07690">
    <property type="entry name" value="MFS_1"/>
    <property type="match status" value="1"/>
</dbReference>
<feature type="domain" description="Major facilitator superfamily (MFS) profile" evidence="7">
    <location>
        <begin position="76"/>
        <end position="568"/>
    </location>
</feature>
<dbReference type="PANTHER" id="PTHR23501:SF199">
    <property type="entry name" value="MFS EFFLUX TRANSPORTER INPD-RELATED"/>
    <property type="match status" value="1"/>
</dbReference>
<sequence>MTDPHSSSVPGDTIAEEPVNRTQSQSVSFERESELAGAPRRFTPSPAPKLDESGFADEKCEDKEPEYPTSWKLYLITLGLCLAIFCLSLDNTILTTAIPKITDDFNSLGDVGWYGSAYFLTTCALTLIFGKLYTFYSTKWTFIAALGLFELGSLICAVSPNSVALIIGRAIAGIGSAGLFSGAILIVSQTVPLRQRPIYTGALSAMYGISSVAGPLMGGAFTDNESLTWRWCFYINLPLGGVTFAFIIFFFEAPKSVKSVATFKDQITQMDPLGSFFFMPGIVSLLLALQWGGTKYDWDNARIIALFVIFGVLIFGFVVVQYFSDDNATVPVRVFKNRNVWAASIFCVGLGAAFFNVMYFLPIWFQAIKDASATKSGIMNLPMLLACVIFAMVGGMMVTTFGYYTPFMLLSPVFMAVGAGLISTFEVDTGHSAWIGYQVLLGIGVGIGMQQPLIVVQAVLPVEDVPTGTAVMVFSQTLGGALFISVGENVFHNQLLKNLVSEAPGIDAHAVVAAGATMIREAVPETLLPAVLRAYNDALCQTFYVSVAMAAFTMLGALPIQWVSVKGKKLEIAA</sequence>
<dbReference type="Gene3D" id="1.20.1720.10">
    <property type="entry name" value="Multidrug resistance protein D"/>
    <property type="match status" value="1"/>
</dbReference>
<gene>
    <name evidence="8" type="ORF">BJX67DRAFT_165305</name>
</gene>
<feature type="transmembrane region" description="Helical" evidence="6">
    <location>
        <begin position="403"/>
        <end position="422"/>
    </location>
</feature>
<dbReference type="PROSITE" id="PS50850">
    <property type="entry name" value="MFS"/>
    <property type="match status" value="1"/>
</dbReference>
<feature type="transmembrane region" description="Helical" evidence="6">
    <location>
        <begin position="73"/>
        <end position="93"/>
    </location>
</feature>
<evidence type="ECO:0000256" key="1">
    <source>
        <dbReference type="ARBA" id="ARBA00004141"/>
    </source>
</evidence>
<comment type="subcellular location">
    <subcellularLocation>
        <location evidence="1">Membrane</location>
        <topology evidence="1">Multi-pass membrane protein</topology>
    </subcellularLocation>
</comment>
<protein>
    <submittedName>
        <fullName evidence="8">Major facilitator superfamily domain-containing protein</fullName>
    </submittedName>
</protein>
<evidence type="ECO:0000256" key="6">
    <source>
        <dbReference type="SAM" id="Phobius"/>
    </source>
</evidence>
<feature type="transmembrane region" description="Helical" evidence="6">
    <location>
        <begin position="273"/>
        <end position="291"/>
    </location>
</feature>
<dbReference type="CDD" id="cd17502">
    <property type="entry name" value="MFS_Azr1_MDR_like"/>
    <property type="match status" value="1"/>
</dbReference>
<feature type="transmembrane region" description="Helical" evidence="6">
    <location>
        <begin position="140"/>
        <end position="160"/>
    </location>
</feature>
<dbReference type="EMBL" id="JBFXLQ010000003">
    <property type="protein sequence ID" value="KAL2871549.1"/>
    <property type="molecule type" value="Genomic_DNA"/>
</dbReference>
<evidence type="ECO:0000259" key="7">
    <source>
        <dbReference type="PROSITE" id="PS50850"/>
    </source>
</evidence>
<dbReference type="PRINTS" id="PR01036">
    <property type="entry name" value="TCRTETB"/>
</dbReference>
<feature type="region of interest" description="Disordered" evidence="5">
    <location>
        <begin position="1"/>
        <end position="62"/>
    </location>
</feature>
<feature type="transmembrane region" description="Helical" evidence="6">
    <location>
        <begin position="113"/>
        <end position="133"/>
    </location>
</feature>
<feature type="transmembrane region" description="Helical" evidence="6">
    <location>
        <begin position="434"/>
        <end position="460"/>
    </location>
</feature>
<dbReference type="Gene3D" id="1.20.1250.20">
    <property type="entry name" value="MFS general substrate transporter like domains"/>
    <property type="match status" value="1"/>
</dbReference>
<keyword evidence="3 6" id="KW-1133">Transmembrane helix</keyword>
<feature type="transmembrane region" description="Helical" evidence="6">
    <location>
        <begin position="377"/>
        <end position="397"/>
    </location>
</feature>